<dbReference type="STRING" id="74649.A0A2P6SN92"/>
<keyword evidence="2 4" id="KW-0505">Motor protein</keyword>
<reference evidence="7 8" key="1">
    <citation type="journal article" date="2018" name="Nat. Genet.">
        <title>The Rosa genome provides new insights in the design of modern roses.</title>
        <authorList>
            <person name="Bendahmane M."/>
        </authorList>
    </citation>
    <scope>NUCLEOTIDE SEQUENCE [LARGE SCALE GENOMIC DNA]</scope>
    <source>
        <strain evidence="8">cv. Old Blush</strain>
    </source>
</reference>
<dbReference type="InterPro" id="IPR010994">
    <property type="entry name" value="RuvA_2-like"/>
</dbReference>
<dbReference type="GO" id="GO:0008574">
    <property type="term" value="F:plus-end-directed microtubule motor activity"/>
    <property type="evidence" value="ECO:0007669"/>
    <property type="project" value="TreeGrafter"/>
</dbReference>
<dbReference type="PANTHER" id="PTHR24115">
    <property type="entry name" value="KINESIN-RELATED"/>
    <property type="match status" value="1"/>
</dbReference>
<dbReference type="InterPro" id="IPR001752">
    <property type="entry name" value="Kinesin_motor_dom"/>
</dbReference>
<dbReference type="SMART" id="SM00129">
    <property type="entry name" value="KISc"/>
    <property type="match status" value="1"/>
</dbReference>
<dbReference type="GO" id="GO:0016887">
    <property type="term" value="F:ATP hydrolysis activity"/>
    <property type="evidence" value="ECO:0007669"/>
    <property type="project" value="TreeGrafter"/>
</dbReference>
<dbReference type="FunFam" id="1.10.150.280:FF:000003">
    <property type="entry name" value="Kinesin-like protein KIN-10C"/>
    <property type="match status" value="1"/>
</dbReference>
<accession>A0A2P6SN92</accession>
<evidence type="ECO:0000313" key="8">
    <source>
        <dbReference type="Proteomes" id="UP000238479"/>
    </source>
</evidence>
<keyword evidence="8" id="KW-1185">Reference proteome</keyword>
<evidence type="ECO:0000256" key="1">
    <source>
        <dbReference type="ARBA" id="ARBA00022701"/>
    </source>
</evidence>
<keyword evidence="1" id="KW-0493">Microtubule</keyword>
<evidence type="ECO:0000313" key="7">
    <source>
        <dbReference type="EMBL" id="PRQ60123.1"/>
    </source>
</evidence>
<dbReference type="Pfam" id="PF12836">
    <property type="entry name" value="HHH_3"/>
    <property type="match status" value="1"/>
</dbReference>
<dbReference type="Gene3D" id="3.40.850.10">
    <property type="entry name" value="Kinesin motor domain"/>
    <property type="match status" value="1"/>
</dbReference>
<dbReference type="AlphaFoldDB" id="A0A2P6SN92"/>
<feature type="compositionally biased region" description="Basic and acidic residues" evidence="5">
    <location>
        <begin position="504"/>
        <end position="537"/>
    </location>
</feature>
<sequence length="771" mass="84211">MASNNPDLTKTPKRRSNTSRKVRLVAKIGGVADPAAEASGGVSWISVNKPAGEASDSVTLSFRDQSASRKESYELDNCYDQNEDNGLIFSREVKPLIPGVLEGCNATVIALGARGSGKTSLIQGSSEKPGLATMATNEIISVAEKNGCSITISSYEVYQDHIYDILDPSRPEVLVLGDTQGNIRLKGLSQVPVKSMLEFSKLYVSGGTSRKPAPKGPAELSRRCHKGLIVYVSSQRENSDTLQVSKLNFIDLAGYEDTRRKSIDCVNHVESSKINKSIYAMINVVNAVSSNGNHVPYRESKLTHLLQDSLGGMSRVLTITCLKLSFCQDSIYMVSLVSRSSQNTNQAVTVSTKKIKGLIRSEVRSSQKGHVSMTTSAIAKKQTVSRVPLSEKKVNGPLSSKKANSSMTSALKGRKLFDERSRLTKSMKASAMSDIVSTIETSVADKEETISNVPEGTEQLKSEECNSNVPEGTEQLKSENPSSNALNPVEPASLVEKDELLSDDPKHAEHSLKEEKEHLLLDDPKHAEDNSIAEKDISVNGDVPTEEVNPSDNSSSRYALALVEEVHDMEKENNNFPDNEDTSPPISARLQELALKMKSLCSSSTPLCITMPEEKDTSSNNFLCTDIMESNAPVASQDISHNDSWEAANVNNIMEPKTPVVEPKTPVANQDIKHNDRWEVANVNSPWETLSVRSTGVKQSLVQEYLSFLNTASKEDLKRLKGIGEKRATYILDCREETPEPFKSLDDLQDIGLSVKQIKNLMKKAGGGLFD</sequence>
<evidence type="ECO:0000259" key="6">
    <source>
        <dbReference type="PROSITE" id="PS50067"/>
    </source>
</evidence>
<dbReference type="GO" id="GO:0005524">
    <property type="term" value="F:ATP binding"/>
    <property type="evidence" value="ECO:0007669"/>
    <property type="project" value="UniProtKB-UniRule"/>
</dbReference>
<comment type="caution">
    <text evidence="7">The sequence shown here is derived from an EMBL/GenBank/DDBJ whole genome shotgun (WGS) entry which is preliminary data.</text>
</comment>
<comment type="similarity">
    <text evidence="3">Belongs to the TRAFAC class myosin-kinesin ATPase superfamily. Kinesin family. KIN-10 subfamily.</text>
</comment>
<proteinExistence type="inferred from homology"/>
<feature type="region of interest" description="Disordered" evidence="5">
    <location>
        <begin position="446"/>
        <end position="489"/>
    </location>
</feature>
<dbReference type="Proteomes" id="UP000238479">
    <property type="component" value="Chromosome 1"/>
</dbReference>
<name>A0A2P6SN92_ROSCH</name>
<evidence type="ECO:0000256" key="2">
    <source>
        <dbReference type="ARBA" id="ARBA00023175"/>
    </source>
</evidence>
<dbReference type="InterPro" id="IPR027417">
    <property type="entry name" value="P-loop_NTPase"/>
</dbReference>
<dbReference type="GO" id="GO:0005874">
    <property type="term" value="C:microtubule"/>
    <property type="evidence" value="ECO:0007669"/>
    <property type="project" value="UniProtKB-KW"/>
</dbReference>
<evidence type="ECO:0000256" key="5">
    <source>
        <dbReference type="SAM" id="MobiDB-lite"/>
    </source>
</evidence>
<dbReference type="SUPFAM" id="SSF52540">
    <property type="entry name" value="P-loop containing nucleoside triphosphate hydrolases"/>
    <property type="match status" value="1"/>
</dbReference>
<organism evidence="7 8">
    <name type="scientific">Rosa chinensis</name>
    <name type="common">China rose</name>
    <dbReference type="NCBI Taxonomy" id="74649"/>
    <lineage>
        <taxon>Eukaryota</taxon>
        <taxon>Viridiplantae</taxon>
        <taxon>Streptophyta</taxon>
        <taxon>Embryophyta</taxon>
        <taxon>Tracheophyta</taxon>
        <taxon>Spermatophyta</taxon>
        <taxon>Magnoliopsida</taxon>
        <taxon>eudicotyledons</taxon>
        <taxon>Gunneridae</taxon>
        <taxon>Pentapetalae</taxon>
        <taxon>rosids</taxon>
        <taxon>fabids</taxon>
        <taxon>Rosales</taxon>
        <taxon>Rosaceae</taxon>
        <taxon>Rosoideae</taxon>
        <taxon>Rosoideae incertae sedis</taxon>
        <taxon>Rosa</taxon>
    </lineage>
</organism>
<dbReference type="InterPro" id="IPR027640">
    <property type="entry name" value="Kinesin-like_fam"/>
</dbReference>
<dbReference type="EC" id="3.6.4.4" evidence="7"/>
<gene>
    <name evidence="7" type="ORF">RchiOBHm_Chr1g0377791</name>
</gene>
<dbReference type="PRINTS" id="PR00380">
    <property type="entry name" value="KINESINHEAVY"/>
</dbReference>
<dbReference type="Pfam" id="PF00225">
    <property type="entry name" value="Kinesin"/>
    <property type="match status" value="1"/>
</dbReference>
<dbReference type="Gramene" id="PRQ60123">
    <property type="protein sequence ID" value="PRQ60123"/>
    <property type="gene ID" value="RchiOBHm_Chr1g0377791"/>
</dbReference>
<dbReference type="EMBL" id="PDCK01000039">
    <property type="protein sequence ID" value="PRQ60123.1"/>
    <property type="molecule type" value="Genomic_DNA"/>
</dbReference>
<protein>
    <submittedName>
        <fullName evidence="7">Putative plus-end-directed kinesin ATPase</fullName>
        <ecNumber evidence="7">3.6.4.4</ecNumber>
    </submittedName>
</protein>
<keyword evidence="7" id="KW-0378">Hydrolase</keyword>
<dbReference type="PROSITE" id="PS50067">
    <property type="entry name" value="KINESIN_MOTOR_2"/>
    <property type="match status" value="1"/>
</dbReference>
<feature type="region of interest" description="Disordered" evidence="5">
    <location>
        <begin position="504"/>
        <end position="554"/>
    </location>
</feature>
<evidence type="ECO:0000256" key="3">
    <source>
        <dbReference type="ARBA" id="ARBA00061615"/>
    </source>
</evidence>
<dbReference type="GO" id="GO:0005871">
    <property type="term" value="C:kinesin complex"/>
    <property type="evidence" value="ECO:0007669"/>
    <property type="project" value="TreeGrafter"/>
</dbReference>
<feature type="compositionally biased region" description="Basic residues" evidence="5">
    <location>
        <begin position="11"/>
        <end position="20"/>
    </location>
</feature>
<feature type="binding site" evidence="4">
    <location>
        <begin position="112"/>
        <end position="119"/>
    </location>
    <ligand>
        <name>ATP</name>
        <dbReference type="ChEBI" id="CHEBI:30616"/>
    </ligand>
</feature>
<dbReference type="GO" id="GO:0007018">
    <property type="term" value="P:microtubule-based movement"/>
    <property type="evidence" value="ECO:0007669"/>
    <property type="project" value="InterPro"/>
</dbReference>
<keyword evidence="4" id="KW-0547">Nucleotide-binding</keyword>
<dbReference type="GO" id="GO:0008017">
    <property type="term" value="F:microtubule binding"/>
    <property type="evidence" value="ECO:0007669"/>
    <property type="project" value="InterPro"/>
</dbReference>
<dbReference type="InterPro" id="IPR036961">
    <property type="entry name" value="Kinesin_motor_dom_sf"/>
</dbReference>
<feature type="domain" description="Kinesin motor" evidence="6">
    <location>
        <begin position="41"/>
        <end position="343"/>
    </location>
</feature>
<evidence type="ECO:0000256" key="4">
    <source>
        <dbReference type="PROSITE-ProRule" id="PRU00283"/>
    </source>
</evidence>
<dbReference type="OMA" id="CTPWKTF"/>
<dbReference type="SUPFAM" id="SSF47781">
    <property type="entry name" value="RuvA domain 2-like"/>
    <property type="match status" value="1"/>
</dbReference>
<feature type="region of interest" description="Disordered" evidence="5">
    <location>
        <begin position="1"/>
        <end position="20"/>
    </location>
</feature>
<dbReference type="PANTHER" id="PTHR24115:SF908">
    <property type="entry name" value="KINESIN-LIKE PROTEIN KIN-10C"/>
    <property type="match status" value="1"/>
</dbReference>
<dbReference type="Gene3D" id="1.10.150.280">
    <property type="entry name" value="AF1531-like domain"/>
    <property type="match status" value="1"/>
</dbReference>
<keyword evidence="4" id="KW-0067">ATP-binding</keyword>
<dbReference type="OrthoDB" id="3176171at2759"/>